<organism evidence="2 3">
    <name type="scientific">Euphydryas editha</name>
    <name type="common">Edith's checkerspot</name>
    <dbReference type="NCBI Taxonomy" id="104508"/>
    <lineage>
        <taxon>Eukaryota</taxon>
        <taxon>Metazoa</taxon>
        <taxon>Ecdysozoa</taxon>
        <taxon>Arthropoda</taxon>
        <taxon>Hexapoda</taxon>
        <taxon>Insecta</taxon>
        <taxon>Pterygota</taxon>
        <taxon>Neoptera</taxon>
        <taxon>Endopterygota</taxon>
        <taxon>Lepidoptera</taxon>
        <taxon>Glossata</taxon>
        <taxon>Ditrysia</taxon>
        <taxon>Papilionoidea</taxon>
        <taxon>Nymphalidae</taxon>
        <taxon>Nymphalinae</taxon>
        <taxon>Euphydryas</taxon>
    </lineage>
</organism>
<dbReference type="Gene3D" id="1.10.10.2590">
    <property type="entry name" value="BEN domain"/>
    <property type="match status" value="1"/>
</dbReference>
<dbReference type="GO" id="GO:0003677">
    <property type="term" value="F:DNA binding"/>
    <property type="evidence" value="ECO:0007669"/>
    <property type="project" value="InterPro"/>
</dbReference>
<dbReference type="EMBL" id="CAKOGL010000003">
    <property type="protein sequence ID" value="CAH2084725.1"/>
    <property type="molecule type" value="Genomic_DNA"/>
</dbReference>
<dbReference type="Proteomes" id="UP001153954">
    <property type="component" value="Unassembled WGS sequence"/>
</dbReference>
<dbReference type="PANTHER" id="PTHR14628">
    <property type="entry name" value="BEN DOMAIN-CONTAINING PROTEIN 5"/>
    <property type="match status" value="1"/>
</dbReference>
<comment type="caution">
    <text evidence="2">The sequence shown here is derived from an EMBL/GenBank/DDBJ whole genome shotgun (WGS) entry which is preliminary data.</text>
</comment>
<feature type="compositionally biased region" description="Basic and acidic residues" evidence="1">
    <location>
        <begin position="107"/>
        <end position="117"/>
    </location>
</feature>
<feature type="compositionally biased region" description="Low complexity" evidence="1">
    <location>
        <begin position="271"/>
        <end position="280"/>
    </location>
</feature>
<feature type="region of interest" description="Disordered" evidence="1">
    <location>
        <begin position="32"/>
        <end position="128"/>
    </location>
</feature>
<accession>A0AAU9TJ00</accession>
<evidence type="ECO:0000313" key="2">
    <source>
        <dbReference type="EMBL" id="CAH2084725.1"/>
    </source>
</evidence>
<sequence>MIRIHEKAQLQVKKVLKNSTLGEKFKKQLKLLDEGSSDGNLDVDGTESSKVSKNDAEPSRTSSNLKRSHIGKGKSSKKITSNADHHKSITESEAQLALIPPSPLDKNSSHLKTDRSTSKKGKKSRKTKEKELSYDAILKFLNKISDDVDWLKKHHTGLESFIIENLTANLENWNQVKPVGYVRVDTNMIHLGQNVWLPKQSIIIDAVYNAATNSMFVKNIAMAVFGSQYLKEHSVKGKSCNKTKSKPRPAIDPTKALAVRVPKVPPKPKESSSSSYESSVGSDDEKNAEEETQKEDAAEESSVE</sequence>
<dbReference type="InterPro" id="IPR040391">
    <property type="entry name" value="BEND5"/>
</dbReference>
<feature type="region of interest" description="Disordered" evidence="1">
    <location>
        <begin position="237"/>
        <end position="304"/>
    </location>
</feature>
<name>A0AAU9TJ00_EUPED</name>
<evidence type="ECO:0000256" key="1">
    <source>
        <dbReference type="SAM" id="MobiDB-lite"/>
    </source>
</evidence>
<dbReference type="GO" id="GO:0045892">
    <property type="term" value="P:negative regulation of DNA-templated transcription"/>
    <property type="evidence" value="ECO:0007669"/>
    <property type="project" value="InterPro"/>
</dbReference>
<feature type="compositionally biased region" description="Basic and acidic residues" evidence="1">
    <location>
        <begin position="283"/>
        <end position="296"/>
    </location>
</feature>
<evidence type="ECO:0000313" key="3">
    <source>
        <dbReference type="Proteomes" id="UP001153954"/>
    </source>
</evidence>
<feature type="compositionally biased region" description="Basic residues" evidence="1">
    <location>
        <begin position="118"/>
        <end position="127"/>
    </location>
</feature>
<protein>
    <submittedName>
        <fullName evidence="2">Uncharacterized protein</fullName>
    </submittedName>
</protein>
<gene>
    <name evidence="2" type="ORF">EEDITHA_LOCUS1270</name>
</gene>
<feature type="compositionally biased region" description="Basic residues" evidence="1">
    <location>
        <begin position="66"/>
        <end position="77"/>
    </location>
</feature>
<proteinExistence type="predicted"/>
<reference evidence="2" key="1">
    <citation type="submission" date="2022-03" db="EMBL/GenBank/DDBJ databases">
        <authorList>
            <person name="Tunstrom K."/>
        </authorList>
    </citation>
    <scope>NUCLEOTIDE SEQUENCE</scope>
</reference>
<dbReference type="PANTHER" id="PTHR14628:SF1">
    <property type="entry name" value="BEN DOMAIN-CONTAINING PROTEIN 5"/>
    <property type="match status" value="1"/>
</dbReference>
<keyword evidence="3" id="KW-1185">Reference proteome</keyword>
<dbReference type="AlphaFoldDB" id="A0AAU9TJ00"/>